<dbReference type="GO" id="GO:0007264">
    <property type="term" value="P:small GTPase-mediated signal transduction"/>
    <property type="evidence" value="ECO:0007669"/>
    <property type="project" value="InterPro"/>
</dbReference>
<evidence type="ECO:0000313" key="2">
    <source>
        <dbReference type="Proteomes" id="UP000499080"/>
    </source>
</evidence>
<keyword evidence="2" id="KW-1185">Reference proteome</keyword>
<dbReference type="Gene3D" id="1.10.840.10">
    <property type="entry name" value="Ras guanine-nucleotide exchange factors catalytic domain"/>
    <property type="match status" value="1"/>
</dbReference>
<proteinExistence type="predicted"/>
<protein>
    <submittedName>
        <fullName evidence="1">1-phosphatidylinositol 4,5-bisphosphate phosphodiesterase epsilon-1</fullName>
    </submittedName>
</protein>
<sequence>SEKLKPFWLSLPEKDNIPCLEMLTNALLTPKLSPEYCSAVERALSSPHSRVIPFFGTFLREIKDILRGTPSLVVLAPGDGNQLQFISDNTGEDHFFSRIGVGGLINLEKIRKTHAVLKEIQAFHDHAEARNKVQIEEVPSDEKERYDFFLLI</sequence>
<dbReference type="GO" id="GO:0005085">
    <property type="term" value="F:guanyl-nucleotide exchange factor activity"/>
    <property type="evidence" value="ECO:0007669"/>
    <property type="project" value="InterPro"/>
</dbReference>
<feature type="non-terminal residue" evidence="1">
    <location>
        <position position="1"/>
    </location>
</feature>
<reference evidence="1 2" key="1">
    <citation type="journal article" date="2019" name="Sci. Rep.">
        <title>Orb-weaving spider Araneus ventricosus genome elucidates the spidroin gene catalogue.</title>
        <authorList>
            <person name="Kono N."/>
            <person name="Nakamura H."/>
            <person name="Ohtoshi R."/>
            <person name="Moran D.A.P."/>
            <person name="Shinohara A."/>
            <person name="Yoshida Y."/>
            <person name="Fujiwara M."/>
            <person name="Mori M."/>
            <person name="Tomita M."/>
            <person name="Arakawa K."/>
        </authorList>
    </citation>
    <scope>NUCLEOTIDE SEQUENCE [LARGE SCALE GENOMIC DNA]</scope>
</reference>
<accession>A0A4Y2GY54</accession>
<dbReference type="InterPro" id="IPR036964">
    <property type="entry name" value="RASGEF_cat_dom_sf"/>
</dbReference>
<comment type="caution">
    <text evidence="1">The sequence shown here is derived from an EMBL/GenBank/DDBJ whole genome shotgun (WGS) entry which is preliminary data.</text>
</comment>
<dbReference type="EMBL" id="BGPR01100700">
    <property type="protein sequence ID" value="GBM57044.1"/>
    <property type="molecule type" value="Genomic_DNA"/>
</dbReference>
<gene>
    <name evidence="1" type="primary">plc-1_1</name>
    <name evidence="1" type="ORF">AVEN_104217_1</name>
</gene>
<dbReference type="AlphaFoldDB" id="A0A4Y2GY54"/>
<dbReference type="InterPro" id="IPR023578">
    <property type="entry name" value="Ras_GEF_dom_sf"/>
</dbReference>
<name>A0A4Y2GY54_ARAVE</name>
<dbReference type="OrthoDB" id="269822at2759"/>
<dbReference type="SUPFAM" id="SSF48366">
    <property type="entry name" value="Ras GEF"/>
    <property type="match status" value="1"/>
</dbReference>
<organism evidence="1 2">
    <name type="scientific">Araneus ventricosus</name>
    <name type="common">Orbweaver spider</name>
    <name type="synonym">Epeira ventricosa</name>
    <dbReference type="NCBI Taxonomy" id="182803"/>
    <lineage>
        <taxon>Eukaryota</taxon>
        <taxon>Metazoa</taxon>
        <taxon>Ecdysozoa</taxon>
        <taxon>Arthropoda</taxon>
        <taxon>Chelicerata</taxon>
        <taxon>Arachnida</taxon>
        <taxon>Araneae</taxon>
        <taxon>Araneomorphae</taxon>
        <taxon>Entelegynae</taxon>
        <taxon>Araneoidea</taxon>
        <taxon>Araneidae</taxon>
        <taxon>Araneus</taxon>
    </lineage>
</organism>
<evidence type="ECO:0000313" key="1">
    <source>
        <dbReference type="EMBL" id="GBM57044.1"/>
    </source>
</evidence>
<dbReference type="Proteomes" id="UP000499080">
    <property type="component" value="Unassembled WGS sequence"/>
</dbReference>